<dbReference type="PROSITE" id="PS50109">
    <property type="entry name" value="HIS_KIN"/>
    <property type="match status" value="1"/>
</dbReference>
<feature type="domain" description="Histidine kinase" evidence="12">
    <location>
        <begin position="135"/>
        <end position="334"/>
    </location>
</feature>
<dbReference type="RefSeq" id="WP_177270182.1">
    <property type="nucleotide sequence ID" value="NZ_JACRTA010000002.1"/>
</dbReference>
<evidence type="ECO:0000256" key="3">
    <source>
        <dbReference type="ARBA" id="ARBA00012438"/>
    </source>
</evidence>
<feature type="transmembrane region" description="Helical" evidence="11">
    <location>
        <begin position="49"/>
        <end position="67"/>
    </location>
</feature>
<sequence length="338" mass="38285">MSNEFNEDQQKCGFFAAYIRSKRNAIILSGIFIIILSGIFFLYNVNLDAIVFASIICTITVAIYIILDFPKFHQHLNALKHATSNITLTLGSLPSSENDTYKAYENLVRILYESRSELITENIASKRYMEDYYAMWVHQIKVPISAMHMLLHDQPKSSPLNIQLFKIEQYVEMALSYVRLESDSSDYVIKRYDLDSIVKSAVRKYAPLFISKKISLDIADTNIKVNTDEKWLSFVIEQILSNSLKYTPAGKISIFYEAPKTLIIRDTGIGIAPEDIPRIGEKGFTGYNGRTSQKSTGLGLYLCNEILSRLSHAITIQSEVGVGTTVSIDLQTRDMILE</sequence>
<gene>
    <name evidence="13" type="ORF">H8692_05245</name>
</gene>
<dbReference type="EMBL" id="JACRTA010000002">
    <property type="protein sequence ID" value="MBC8568171.1"/>
    <property type="molecule type" value="Genomic_DNA"/>
</dbReference>
<accession>A0A926I8I6</accession>
<dbReference type="PANTHER" id="PTHR45453:SF2">
    <property type="entry name" value="HISTIDINE KINASE"/>
    <property type="match status" value="1"/>
</dbReference>
<dbReference type="PANTHER" id="PTHR45453">
    <property type="entry name" value="PHOSPHATE REGULON SENSOR PROTEIN PHOR"/>
    <property type="match status" value="1"/>
</dbReference>
<evidence type="ECO:0000256" key="4">
    <source>
        <dbReference type="ARBA" id="ARBA00022475"/>
    </source>
</evidence>
<keyword evidence="14" id="KW-1185">Reference proteome</keyword>
<comment type="subcellular location">
    <subcellularLocation>
        <location evidence="2">Cell membrane</location>
        <topology evidence="2">Multi-pass membrane protein</topology>
    </subcellularLocation>
</comment>
<organism evidence="13 14">
    <name type="scientific">Lentihominibacter hominis</name>
    <dbReference type="NCBI Taxonomy" id="2763645"/>
    <lineage>
        <taxon>Bacteria</taxon>
        <taxon>Bacillati</taxon>
        <taxon>Bacillota</taxon>
        <taxon>Clostridia</taxon>
        <taxon>Peptostreptococcales</taxon>
        <taxon>Anaerovoracaceae</taxon>
        <taxon>Lentihominibacter</taxon>
    </lineage>
</organism>
<evidence type="ECO:0000313" key="14">
    <source>
        <dbReference type="Proteomes" id="UP000610862"/>
    </source>
</evidence>
<evidence type="ECO:0000256" key="5">
    <source>
        <dbReference type="ARBA" id="ARBA00022679"/>
    </source>
</evidence>
<dbReference type="InterPro" id="IPR036890">
    <property type="entry name" value="HATPase_C_sf"/>
</dbReference>
<reference evidence="13" key="1">
    <citation type="submission" date="2020-08" db="EMBL/GenBank/DDBJ databases">
        <title>Genome public.</title>
        <authorList>
            <person name="Liu C."/>
            <person name="Sun Q."/>
        </authorList>
    </citation>
    <scope>NUCLEOTIDE SEQUENCE</scope>
    <source>
        <strain evidence="13">NSJ-24</strain>
    </source>
</reference>
<evidence type="ECO:0000256" key="7">
    <source>
        <dbReference type="ARBA" id="ARBA00022777"/>
    </source>
</evidence>
<comment type="caution">
    <text evidence="13">The sequence shown here is derived from an EMBL/GenBank/DDBJ whole genome shotgun (WGS) entry which is preliminary data.</text>
</comment>
<dbReference type="EC" id="2.7.13.3" evidence="3"/>
<evidence type="ECO:0000313" key="13">
    <source>
        <dbReference type="EMBL" id="MBC8568171.1"/>
    </source>
</evidence>
<dbReference type="GO" id="GO:0016036">
    <property type="term" value="P:cellular response to phosphate starvation"/>
    <property type="evidence" value="ECO:0007669"/>
    <property type="project" value="TreeGrafter"/>
</dbReference>
<dbReference type="GO" id="GO:0004721">
    <property type="term" value="F:phosphoprotein phosphatase activity"/>
    <property type="evidence" value="ECO:0007669"/>
    <property type="project" value="TreeGrafter"/>
</dbReference>
<proteinExistence type="predicted"/>
<evidence type="ECO:0000256" key="9">
    <source>
        <dbReference type="ARBA" id="ARBA00023012"/>
    </source>
</evidence>
<feature type="transmembrane region" description="Helical" evidence="11">
    <location>
        <begin position="25"/>
        <end position="43"/>
    </location>
</feature>
<dbReference type="SMART" id="SM00387">
    <property type="entry name" value="HATPase_c"/>
    <property type="match status" value="1"/>
</dbReference>
<evidence type="ECO:0000256" key="10">
    <source>
        <dbReference type="ARBA" id="ARBA00023136"/>
    </source>
</evidence>
<keyword evidence="7 13" id="KW-0418">Kinase</keyword>
<keyword evidence="8 11" id="KW-1133">Transmembrane helix</keyword>
<evidence type="ECO:0000259" key="12">
    <source>
        <dbReference type="PROSITE" id="PS50109"/>
    </source>
</evidence>
<dbReference type="SUPFAM" id="SSF55874">
    <property type="entry name" value="ATPase domain of HSP90 chaperone/DNA topoisomerase II/histidine kinase"/>
    <property type="match status" value="1"/>
</dbReference>
<evidence type="ECO:0000256" key="6">
    <source>
        <dbReference type="ARBA" id="ARBA00022692"/>
    </source>
</evidence>
<keyword evidence="4" id="KW-1003">Cell membrane</keyword>
<evidence type="ECO:0000256" key="8">
    <source>
        <dbReference type="ARBA" id="ARBA00022989"/>
    </source>
</evidence>
<keyword evidence="10 11" id="KW-0472">Membrane</keyword>
<evidence type="ECO:0000256" key="2">
    <source>
        <dbReference type="ARBA" id="ARBA00004651"/>
    </source>
</evidence>
<dbReference type="Pfam" id="PF02518">
    <property type="entry name" value="HATPase_c"/>
    <property type="match status" value="1"/>
</dbReference>
<protein>
    <recommendedName>
        <fullName evidence="3">histidine kinase</fullName>
        <ecNumber evidence="3">2.7.13.3</ecNumber>
    </recommendedName>
</protein>
<comment type="catalytic activity">
    <reaction evidence="1">
        <text>ATP + protein L-histidine = ADP + protein N-phospho-L-histidine.</text>
        <dbReference type="EC" id="2.7.13.3"/>
    </reaction>
</comment>
<dbReference type="Proteomes" id="UP000610862">
    <property type="component" value="Unassembled WGS sequence"/>
</dbReference>
<evidence type="ECO:0000256" key="1">
    <source>
        <dbReference type="ARBA" id="ARBA00000085"/>
    </source>
</evidence>
<name>A0A926I8I6_9FIRM</name>
<dbReference type="InterPro" id="IPR005467">
    <property type="entry name" value="His_kinase_dom"/>
</dbReference>
<dbReference type="Gene3D" id="3.30.565.10">
    <property type="entry name" value="Histidine kinase-like ATPase, C-terminal domain"/>
    <property type="match status" value="1"/>
</dbReference>
<evidence type="ECO:0000256" key="11">
    <source>
        <dbReference type="SAM" id="Phobius"/>
    </source>
</evidence>
<keyword evidence="5" id="KW-0808">Transferase</keyword>
<dbReference type="AlphaFoldDB" id="A0A926I8I6"/>
<dbReference type="InterPro" id="IPR050351">
    <property type="entry name" value="BphY/WalK/GraS-like"/>
</dbReference>
<dbReference type="InterPro" id="IPR003594">
    <property type="entry name" value="HATPase_dom"/>
</dbReference>
<dbReference type="PRINTS" id="PR00344">
    <property type="entry name" value="BCTRLSENSOR"/>
</dbReference>
<keyword evidence="6 11" id="KW-0812">Transmembrane</keyword>
<dbReference type="GO" id="GO:0000155">
    <property type="term" value="F:phosphorelay sensor kinase activity"/>
    <property type="evidence" value="ECO:0007669"/>
    <property type="project" value="TreeGrafter"/>
</dbReference>
<dbReference type="InterPro" id="IPR004358">
    <property type="entry name" value="Sig_transdc_His_kin-like_C"/>
</dbReference>
<dbReference type="GO" id="GO:0005886">
    <property type="term" value="C:plasma membrane"/>
    <property type="evidence" value="ECO:0007669"/>
    <property type="project" value="UniProtKB-SubCell"/>
</dbReference>
<keyword evidence="9" id="KW-0902">Two-component regulatory system</keyword>